<dbReference type="InterPro" id="IPR029063">
    <property type="entry name" value="SAM-dependent_MTases_sf"/>
</dbReference>
<dbReference type="Pfam" id="PF05050">
    <property type="entry name" value="Methyltransf_21"/>
    <property type="match status" value="1"/>
</dbReference>
<name>A0ABV0BKL5_9HYPH</name>
<accession>A0ABV0BKL5</accession>
<gene>
    <name evidence="2" type="ORF">WJT86_10510</name>
</gene>
<evidence type="ECO:0000259" key="1">
    <source>
        <dbReference type="Pfam" id="PF05050"/>
    </source>
</evidence>
<dbReference type="EMBL" id="JBBYXI010000003">
    <property type="protein sequence ID" value="MEN3931488.1"/>
    <property type="molecule type" value="Genomic_DNA"/>
</dbReference>
<protein>
    <submittedName>
        <fullName evidence="2">FkbM family methyltransferase</fullName>
    </submittedName>
</protein>
<keyword evidence="2" id="KW-0489">Methyltransferase</keyword>
<dbReference type="PANTHER" id="PTHR34203:SF15">
    <property type="entry name" value="SLL1173 PROTEIN"/>
    <property type="match status" value="1"/>
</dbReference>
<dbReference type="NCBIfam" id="TIGR01444">
    <property type="entry name" value="fkbM_fam"/>
    <property type="match status" value="1"/>
</dbReference>
<feature type="domain" description="Methyltransferase FkbM" evidence="1">
    <location>
        <begin position="101"/>
        <end position="260"/>
    </location>
</feature>
<dbReference type="GO" id="GO:0008168">
    <property type="term" value="F:methyltransferase activity"/>
    <property type="evidence" value="ECO:0007669"/>
    <property type="project" value="UniProtKB-KW"/>
</dbReference>
<keyword evidence="2" id="KW-0808">Transferase</keyword>
<dbReference type="Gene3D" id="3.40.50.150">
    <property type="entry name" value="Vaccinia Virus protein VP39"/>
    <property type="match status" value="1"/>
</dbReference>
<dbReference type="RefSeq" id="WP_346337514.1">
    <property type="nucleotide sequence ID" value="NZ_JBBYXI010000003.1"/>
</dbReference>
<reference evidence="2 3" key="1">
    <citation type="submission" date="2024-04" db="EMBL/GenBank/DDBJ databases">
        <title>A novel species isolated from cricket.</title>
        <authorList>
            <person name="Wang H.-C."/>
        </authorList>
    </citation>
    <scope>NUCLEOTIDE SEQUENCE [LARGE SCALE GENOMIC DNA]</scope>
    <source>
        <strain evidence="2 3">WL0021</strain>
    </source>
</reference>
<evidence type="ECO:0000313" key="3">
    <source>
        <dbReference type="Proteomes" id="UP001418637"/>
    </source>
</evidence>
<evidence type="ECO:0000313" key="2">
    <source>
        <dbReference type="EMBL" id="MEN3931488.1"/>
    </source>
</evidence>
<dbReference type="GO" id="GO:0032259">
    <property type="term" value="P:methylation"/>
    <property type="evidence" value="ECO:0007669"/>
    <property type="project" value="UniProtKB-KW"/>
</dbReference>
<organism evidence="2 3">
    <name type="scientific">Hohaiivirga grylli</name>
    <dbReference type="NCBI Taxonomy" id="3133970"/>
    <lineage>
        <taxon>Bacteria</taxon>
        <taxon>Pseudomonadati</taxon>
        <taxon>Pseudomonadota</taxon>
        <taxon>Alphaproteobacteria</taxon>
        <taxon>Hyphomicrobiales</taxon>
        <taxon>Methylobacteriaceae</taxon>
        <taxon>Hohaiivirga</taxon>
    </lineage>
</organism>
<dbReference type="InterPro" id="IPR006342">
    <property type="entry name" value="FkbM_mtfrase"/>
</dbReference>
<dbReference type="SUPFAM" id="SSF53335">
    <property type="entry name" value="S-adenosyl-L-methionine-dependent methyltransferases"/>
    <property type="match status" value="1"/>
</dbReference>
<keyword evidence="3" id="KW-1185">Reference proteome</keyword>
<comment type="caution">
    <text evidence="2">The sequence shown here is derived from an EMBL/GenBank/DDBJ whole genome shotgun (WGS) entry which is preliminary data.</text>
</comment>
<proteinExistence type="predicted"/>
<dbReference type="InterPro" id="IPR052514">
    <property type="entry name" value="SAM-dependent_MTase"/>
</dbReference>
<sequence length="276" mass="30830">MDNSQPFGTYAPHGFVRRVLNCTRGLPKTWLAQRFSYFLRTLAIRALKGAPLDVETLGVKMRLFPYNNVCEKRILFAPQNFDSVELGILAERITEGFRFIDVGANIGAYSLFVAARSDGAARILAIEPQPEIFDRLVYNIAQNPFGTIKAFSCAVADKPGELTLFLDPFNRGESSLKIVGSSQTETIRVPAMPLMNLIAGEGLTGIDAMKIDAEGSEDLILGPFFRDAESRLYPKLLIIEDSGTLWQFDIPELLTQRGYKLLTRTRLNLIYELQEA</sequence>
<dbReference type="PANTHER" id="PTHR34203">
    <property type="entry name" value="METHYLTRANSFERASE, FKBM FAMILY PROTEIN"/>
    <property type="match status" value="1"/>
</dbReference>
<dbReference type="Proteomes" id="UP001418637">
    <property type="component" value="Unassembled WGS sequence"/>
</dbReference>